<evidence type="ECO:0000256" key="3">
    <source>
        <dbReference type="ARBA" id="ARBA00023136"/>
    </source>
</evidence>
<proteinExistence type="predicted"/>
<dbReference type="Pfam" id="PF07244">
    <property type="entry name" value="POTRA"/>
    <property type="match status" value="1"/>
</dbReference>
<evidence type="ECO:0000313" key="6">
    <source>
        <dbReference type="EMBL" id="MFC3701548.1"/>
    </source>
</evidence>
<dbReference type="RefSeq" id="WP_290280765.1">
    <property type="nucleotide sequence ID" value="NZ_JAUFQI010000001.1"/>
</dbReference>
<evidence type="ECO:0000313" key="7">
    <source>
        <dbReference type="Proteomes" id="UP001595710"/>
    </source>
</evidence>
<dbReference type="PANTHER" id="PTHR12815:SF42">
    <property type="entry name" value="BACTERIAL SURFACE ANTIGEN (D15) DOMAIN-CONTAINING PROTEIN"/>
    <property type="match status" value="1"/>
</dbReference>
<dbReference type="InterPro" id="IPR000184">
    <property type="entry name" value="Bac_surfAg_D15"/>
</dbReference>
<comment type="caution">
    <text evidence="6">The sequence shown here is derived from an EMBL/GenBank/DDBJ whole genome shotgun (WGS) entry which is preliminary data.</text>
</comment>
<gene>
    <name evidence="6" type="ORF">ACFOND_07870</name>
</gene>
<dbReference type="Proteomes" id="UP001595710">
    <property type="component" value="Unassembled WGS sequence"/>
</dbReference>
<keyword evidence="3" id="KW-0472">Membrane</keyword>
<evidence type="ECO:0000256" key="1">
    <source>
        <dbReference type="ARBA" id="ARBA00004370"/>
    </source>
</evidence>
<dbReference type="EMBL" id="JBHRYN010000010">
    <property type="protein sequence ID" value="MFC3701548.1"/>
    <property type="molecule type" value="Genomic_DNA"/>
</dbReference>
<reference evidence="7" key="1">
    <citation type="journal article" date="2019" name="Int. J. Syst. Evol. Microbiol.">
        <title>The Global Catalogue of Microorganisms (GCM) 10K type strain sequencing project: providing services to taxonomists for standard genome sequencing and annotation.</title>
        <authorList>
            <consortium name="The Broad Institute Genomics Platform"/>
            <consortium name="The Broad Institute Genome Sequencing Center for Infectious Disease"/>
            <person name="Wu L."/>
            <person name="Ma J."/>
        </authorList>
    </citation>
    <scope>NUCLEOTIDE SEQUENCE [LARGE SCALE GENOMIC DNA]</scope>
    <source>
        <strain evidence="7">CECT 8288</strain>
    </source>
</reference>
<organism evidence="6 7">
    <name type="scientific">Reinekea marina</name>
    <dbReference type="NCBI Taxonomy" id="1310421"/>
    <lineage>
        <taxon>Bacteria</taxon>
        <taxon>Pseudomonadati</taxon>
        <taxon>Pseudomonadota</taxon>
        <taxon>Gammaproteobacteria</taxon>
        <taxon>Oceanospirillales</taxon>
        <taxon>Saccharospirillaceae</taxon>
        <taxon>Reinekea</taxon>
    </lineage>
</organism>
<evidence type="ECO:0000256" key="2">
    <source>
        <dbReference type="ARBA" id="ARBA00022452"/>
    </source>
</evidence>
<accession>A0ABV7WTX9</accession>
<evidence type="ECO:0000259" key="5">
    <source>
        <dbReference type="Pfam" id="PF07244"/>
    </source>
</evidence>
<dbReference type="PANTHER" id="PTHR12815">
    <property type="entry name" value="SORTING AND ASSEMBLY MACHINERY SAMM50 PROTEIN FAMILY MEMBER"/>
    <property type="match status" value="1"/>
</dbReference>
<keyword evidence="7" id="KW-1185">Reference proteome</keyword>
<keyword evidence="2" id="KW-0812">Transmembrane</keyword>
<feature type="domain" description="Bacterial surface antigen (D15)" evidence="4">
    <location>
        <begin position="275"/>
        <end position="566"/>
    </location>
</feature>
<dbReference type="Pfam" id="PF01103">
    <property type="entry name" value="Omp85"/>
    <property type="match status" value="1"/>
</dbReference>
<evidence type="ECO:0000259" key="4">
    <source>
        <dbReference type="Pfam" id="PF01103"/>
    </source>
</evidence>
<dbReference type="InterPro" id="IPR039910">
    <property type="entry name" value="D15-like"/>
</dbReference>
<dbReference type="InterPro" id="IPR010827">
    <property type="entry name" value="BamA/TamA_POTRA"/>
</dbReference>
<feature type="domain" description="POTRA" evidence="5">
    <location>
        <begin position="179"/>
        <end position="246"/>
    </location>
</feature>
<comment type="subcellular location">
    <subcellularLocation>
        <location evidence="1">Membrane</location>
    </subcellularLocation>
</comment>
<sequence length="566" mass="64007">MLAQTAVGESVPKASIWDVSVSPFNWSLQNELRTTVNGYRETLKGTGLELGYSRIIAAEKKRMQQMLNSRGYYHAVITEYRPKDARKPTYSIELGRRYVIQKIAVRGNFQPFNDQWRILKVGDELDAVSVMQQQAALQKLIKRSFCYYNVSVGHRVVLNEENFTATLVFTTKVSEPEIFSQVSFVGSEQVDVEFLRRSSGIRRGQCFQQKTVDQSVIALFDTGLFNQVKPNVTQVDNGVAVQYELSPREPRTLKASIGYRSDDGFGVTGLWQHRNIMGAGQGFTADAVIQSARQTVGATITIPSFFDFRNKFTWRNEVQHLLEDEVESLRYSSTATLKRKASLVDTFEYGVGYSELTEQAEDERLFRQIRLPTSYRYDDVANPFSPKKGKRWNVSLEPVLEVTDNYAAFLKTGLGGQTFFSATPRLVLANRLRWDALWTGGVLETTFNDVPFTERLTAGGGSSLRGYRYQSITALDSDYGGKHRITSNNELRLTLTESWGLVAFYDLARVSTEFDAPLNENLFQSYGAGVRYLTRFAPIRFDLAFPANPRASDEPFLVYVSLGQAF</sequence>
<protein>
    <submittedName>
        <fullName evidence="6">Autotransporter assembly complex family protein</fullName>
    </submittedName>
</protein>
<name>A0ABV7WTX9_9GAMM</name>
<dbReference type="Gene3D" id="3.10.20.310">
    <property type="entry name" value="membrane protein fhac"/>
    <property type="match status" value="1"/>
</dbReference>
<keyword evidence="2" id="KW-1134">Transmembrane beta strand</keyword>
<dbReference type="Gene3D" id="2.40.160.50">
    <property type="entry name" value="membrane protein fhac: a member of the omp85/tpsb transporter family"/>
    <property type="match status" value="1"/>
</dbReference>